<protein>
    <submittedName>
        <fullName evidence="2">Uncharacterized protein</fullName>
    </submittedName>
</protein>
<dbReference type="EMBL" id="JADFTS010000005">
    <property type="protein sequence ID" value="KAF9605732.1"/>
    <property type="molecule type" value="Genomic_DNA"/>
</dbReference>
<dbReference type="AlphaFoldDB" id="A0A835HWL7"/>
<reference evidence="2 3" key="1">
    <citation type="submission" date="2020-10" db="EMBL/GenBank/DDBJ databases">
        <title>The Coptis chinensis genome and diversification of protoberbering-type alkaloids.</title>
        <authorList>
            <person name="Wang B."/>
            <person name="Shu S."/>
            <person name="Song C."/>
            <person name="Liu Y."/>
        </authorList>
    </citation>
    <scope>NUCLEOTIDE SEQUENCE [LARGE SCALE GENOMIC DNA]</scope>
    <source>
        <strain evidence="2">HL-2020</strain>
        <tissue evidence="2">Leaf</tissue>
    </source>
</reference>
<accession>A0A835HWL7</accession>
<evidence type="ECO:0000313" key="3">
    <source>
        <dbReference type="Proteomes" id="UP000631114"/>
    </source>
</evidence>
<sequence length="133" mass="14909">LSPPHTQNFHPPTVTFFGTHPSRTHTTTTPEFFFFFNFTNREELLAYVNALQAQVESDSRSISVSRDGVAQLDVDQVHPQSIGDGEWSDIQATDSRISDVREIMSEATGTSLEIPVITLPVDDHREHDGNSFH</sequence>
<evidence type="ECO:0000256" key="1">
    <source>
        <dbReference type="SAM" id="MobiDB-lite"/>
    </source>
</evidence>
<proteinExistence type="predicted"/>
<gene>
    <name evidence="2" type="ORF">IFM89_018128</name>
</gene>
<dbReference type="Proteomes" id="UP000631114">
    <property type="component" value="Unassembled WGS sequence"/>
</dbReference>
<dbReference type="OrthoDB" id="48057at2759"/>
<comment type="caution">
    <text evidence="2">The sequence shown here is derived from an EMBL/GenBank/DDBJ whole genome shotgun (WGS) entry which is preliminary data.</text>
</comment>
<feature type="non-terminal residue" evidence="2">
    <location>
        <position position="1"/>
    </location>
</feature>
<evidence type="ECO:0000313" key="2">
    <source>
        <dbReference type="EMBL" id="KAF9605732.1"/>
    </source>
</evidence>
<organism evidence="2 3">
    <name type="scientific">Coptis chinensis</name>
    <dbReference type="NCBI Taxonomy" id="261450"/>
    <lineage>
        <taxon>Eukaryota</taxon>
        <taxon>Viridiplantae</taxon>
        <taxon>Streptophyta</taxon>
        <taxon>Embryophyta</taxon>
        <taxon>Tracheophyta</taxon>
        <taxon>Spermatophyta</taxon>
        <taxon>Magnoliopsida</taxon>
        <taxon>Ranunculales</taxon>
        <taxon>Ranunculaceae</taxon>
        <taxon>Coptidoideae</taxon>
        <taxon>Coptis</taxon>
    </lineage>
</organism>
<feature type="region of interest" description="Disordered" evidence="1">
    <location>
        <begin position="1"/>
        <end position="22"/>
    </location>
</feature>
<keyword evidence="3" id="KW-1185">Reference proteome</keyword>
<feature type="compositionally biased region" description="Polar residues" evidence="1">
    <location>
        <begin position="1"/>
        <end position="10"/>
    </location>
</feature>
<name>A0A835HWL7_9MAGN</name>